<dbReference type="AlphaFoldDB" id="A0A024FT20"/>
<dbReference type="Proteomes" id="UP000053237">
    <property type="component" value="Unassembled WGS sequence"/>
</dbReference>
<evidence type="ECO:0000256" key="9">
    <source>
        <dbReference type="ARBA" id="ARBA00023326"/>
    </source>
</evidence>
<dbReference type="InterPro" id="IPR013320">
    <property type="entry name" value="ConA-like_dom_sf"/>
</dbReference>
<gene>
    <name evidence="11" type="ORF">BN9_081000</name>
</gene>
<name>A0A024FT20_9STRA</name>
<dbReference type="InterPro" id="IPR037019">
    <property type="entry name" value="Glyco_hydro_7_sf"/>
</dbReference>
<evidence type="ECO:0000256" key="2">
    <source>
        <dbReference type="ARBA" id="ARBA00006044"/>
    </source>
</evidence>
<dbReference type="OrthoDB" id="412382at2759"/>
<comment type="catalytic activity">
    <reaction evidence="1">
        <text>Hydrolysis of (1-&gt;4)-beta-D-glucosidic linkages in cellulose and cellotetraose, releasing cellobiose from the non-reducing ends of the chains.</text>
        <dbReference type="EC" id="3.2.1.91"/>
    </reaction>
</comment>
<comment type="caution">
    <text evidence="11">The sequence shown here is derived from an EMBL/GenBank/DDBJ whole genome shotgun (WGS) entry which is preliminary data.</text>
</comment>
<dbReference type="Pfam" id="PF00840">
    <property type="entry name" value="Glyco_hydro_7"/>
    <property type="match status" value="1"/>
</dbReference>
<dbReference type="InterPro" id="IPR001722">
    <property type="entry name" value="Glyco_hydro_7"/>
</dbReference>
<evidence type="ECO:0000256" key="7">
    <source>
        <dbReference type="ARBA" id="ARBA00023277"/>
    </source>
</evidence>
<proteinExistence type="inferred from homology"/>
<dbReference type="Gene3D" id="2.70.100.10">
    <property type="entry name" value="Glycoside hydrolase, family 7, domain"/>
    <property type="match status" value="1"/>
</dbReference>
<feature type="signal peptide" evidence="10">
    <location>
        <begin position="1"/>
        <end position="18"/>
    </location>
</feature>
<sequence>MVRPIALVLVGFLQTGLTQKFPKDRKDNFPPLPLTVCESKNDCKPKNTRVVADANWRELKGKGGELCYKGNQWNAEYCKTEHQPVTDCELQPIDYKNTLGVTTKDDELTLRFITPTGPDSYTEGSRLYLLGPESTYENFMLLNREIAFDIDLSQLPCGMNAAFYFSQMDMDGGVNRSGNPNQPGAEVGMGYCDAQSNRDNKFVNGTSNCVGWVPYSNSLGRGKYGTYCAEFDVFEGNTASNVFTSHPCKKGDYHTCKGEKQCANPTCDRGGCDFNPYRVGAIEFYGPGPRFKINTNRKFTVLTQFITSNKKDSGHLKEVRRVYMQDDKVVSLPEVTITNPDFPGGEISDNFCKAEREAFKETDDHKAQGGLKRMGESMRAGMVLAISLWADWNINMQWLDSVFPPDACTVKDKKEVCPPGAKRGPCATSEGNITDLTHNNPGASVVFSRLRFGAIGSTSGVE</sequence>
<dbReference type="PANTHER" id="PTHR33753">
    <property type="entry name" value="1,4-BETA-D-GLUCAN CELLOBIOHYDROLASE B"/>
    <property type="match status" value="1"/>
</dbReference>
<evidence type="ECO:0000313" key="11">
    <source>
        <dbReference type="EMBL" id="CCI10223.1"/>
    </source>
</evidence>
<dbReference type="GO" id="GO:0016162">
    <property type="term" value="F:cellulose 1,4-beta-cellobiosidase activity"/>
    <property type="evidence" value="ECO:0007669"/>
    <property type="project" value="UniProtKB-EC"/>
</dbReference>
<keyword evidence="6" id="KW-0136">Cellulose degradation</keyword>
<reference evidence="11 12" key="1">
    <citation type="submission" date="2012-05" db="EMBL/GenBank/DDBJ databases">
        <title>Recombination and specialization in a pathogen metapopulation.</title>
        <authorList>
            <person name="Gardiner A."/>
            <person name="Kemen E."/>
            <person name="Schultz-Larsen T."/>
            <person name="MacLean D."/>
            <person name="Van Oosterhout C."/>
            <person name="Jones J.D.G."/>
        </authorList>
    </citation>
    <scope>NUCLEOTIDE SEQUENCE [LARGE SCALE GENOMIC DNA]</scope>
    <source>
        <strain evidence="11 12">Ac Nc2</strain>
    </source>
</reference>
<evidence type="ECO:0000256" key="10">
    <source>
        <dbReference type="SAM" id="SignalP"/>
    </source>
</evidence>
<dbReference type="EMBL" id="CAIX01000153">
    <property type="protein sequence ID" value="CCI10223.1"/>
    <property type="molecule type" value="Genomic_DNA"/>
</dbReference>
<evidence type="ECO:0000256" key="4">
    <source>
        <dbReference type="ARBA" id="ARBA00022729"/>
    </source>
</evidence>
<evidence type="ECO:0000256" key="1">
    <source>
        <dbReference type="ARBA" id="ARBA00001641"/>
    </source>
</evidence>
<protein>
    <recommendedName>
        <fullName evidence="3">cellulose 1,4-beta-cellobiosidase (non-reducing end)</fullName>
        <ecNumber evidence="3">3.2.1.91</ecNumber>
    </recommendedName>
</protein>
<keyword evidence="4 10" id="KW-0732">Signal</keyword>
<dbReference type="STRING" id="65357.A0A024FT20"/>
<dbReference type="EC" id="3.2.1.91" evidence="3"/>
<dbReference type="PRINTS" id="PR00734">
    <property type="entry name" value="GLHYDRLASE7"/>
</dbReference>
<keyword evidence="12" id="KW-1185">Reference proteome</keyword>
<evidence type="ECO:0000256" key="5">
    <source>
        <dbReference type="ARBA" id="ARBA00022801"/>
    </source>
</evidence>
<keyword evidence="8" id="KW-0326">Glycosidase</keyword>
<keyword evidence="7" id="KW-0119">Carbohydrate metabolism</keyword>
<evidence type="ECO:0000256" key="8">
    <source>
        <dbReference type="ARBA" id="ARBA00023295"/>
    </source>
</evidence>
<dbReference type="InParanoid" id="A0A024FT20"/>
<dbReference type="GO" id="GO:0030245">
    <property type="term" value="P:cellulose catabolic process"/>
    <property type="evidence" value="ECO:0007669"/>
    <property type="project" value="UniProtKB-KW"/>
</dbReference>
<evidence type="ECO:0000313" key="12">
    <source>
        <dbReference type="Proteomes" id="UP000053237"/>
    </source>
</evidence>
<dbReference type="PANTHER" id="PTHR33753:SF2">
    <property type="entry name" value="GLYCOSIDE HYDROLASE FAMILY 7 PROTEIN"/>
    <property type="match status" value="1"/>
</dbReference>
<feature type="chain" id="PRO_5001531826" description="cellulose 1,4-beta-cellobiosidase (non-reducing end)" evidence="10">
    <location>
        <begin position="19"/>
        <end position="462"/>
    </location>
</feature>
<evidence type="ECO:0000256" key="6">
    <source>
        <dbReference type="ARBA" id="ARBA00023001"/>
    </source>
</evidence>
<keyword evidence="9" id="KW-0624">Polysaccharide degradation</keyword>
<keyword evidence="5" id="KW-0378">Hydrolase</keyword>
<comment type="similarity">
    <text evidence="2">Belongs to the glycosyl hydrolase 7 (cellulase C) family.</text>
</comment>
<dbReference type="SUPFAM" id="SSF49899">
    <property type="entry name" value="Concanavalin A-like lectins/glucanases"/>
    <property type="match status" value="1"/>
</dbReference>
<accession>A0A024FT20</accession>
<organism evidence="11 12">
    <name type="scientific">Albugo candida</name>
    <dbReference type="NCBI Taxonomy" id="65357"/>
    <lineage>
        <taxon>Eukaryota</taxon>
        <taxon>Sar</taxon>
        <taxon>Stramenopiles</taxon>
        <taxon>Oomycota</taxon>
        <taxon>Peronosporomycetes</taxon>
        <taxon>Albuginales</taxon>
        <taxon>Albuginaceae</taxon>
        <taxon>Albugo</taxon>
    </lineage>
</organism>
<evidence type="ECO:0000256" key="3">
    <source>
        <dbReference type="ARBA" id="ARBA00012561"/>
    </source>
</evidence>